<evidence type="ECO:0000256" key="1">
    <source>
        <dbReference type="SAM" id="MobiDB-lite"/>
    </source>
</evidence>
<evidence type="ECO:0000313" key="2">
    <source>
        <dbReference type="EMBL" id="QBR92718.1"/>
    </source>
</evidence>
<dbReference type="AlphaFoldDB" id="A0A4P7GKU8"/>
<proteinExistence type="predicted"/>
<reference evidence="2 3" key="1">
    <citation type="submission" date="2019-03" db="EMBL/GenBank/DDBJ databases">
        <title>Three New Species of Nocardioides, Nocardioides euryhalodurans sp. nov., Nocardioides seonyuensis sp. nov. and Nocardioides eburneoflavus sp. nov., Iolated from Soil.</title>
        <authorList>
            <person name="Roh S.G."/>
            <person name="Lee C."/>
            <person name="Kim M.-K."/>
            <person name="Kim S.B."/>
        </authorList>
    </citation>
    <scope>NUCLEOTIDE SEQUENCE [LARGE SCALE GENOMIC DNA]</scope>
    <source>
        <strain evidence="2 3">MMS17-SY117</strain>
    </source>
</reference>
<dbReference type="KEGG" id="noy:EXE57_10850"/>
<feature type="region of interest" description="Disordered" evidence="1">
    <location>
        <begin position="91"/>
        <end position="117"/>
    </location>
</feature>
<organism evidence="2 3">
    <name type="scientific">Nocardioides euryhalodurans</name>
    <dbReference type="NCBI Taxonomy" id="2518370"/>
    <lineage>
        <taxon>Bacteria</taxon>
        <taxon>Bacillati</taxon>
        <taxon>Actinomycetota</taxon>
        <taxon>Actinomycetes</taxon>
        <taxon>Propionibacteriales</taxon>
        <taxon>Nocardioidaceae</taxon>
        <taxon>Nocardioides</taxon>
    </lineage>
</organism>
<dbReference type="EMBL" id="CP038267">
    <property type="protein sequence ID" value="QBR92718.1"/>
    <property type="molecule type" value="Genomic_DNA"/>
</dbReference>
<evidence type="ECO:0000313" key="3">
    <source>
        <dbReference type="Proteomes" id="UP000294894"/>
    </source>
</evidence>
<dbReference type="RefSeq" id="WP_135077412.1">
    <property type="nucleotide sequence ID" value="NZ_CP038267.1"/>
</dbReference>
<sequence>MASRLTGIGEAEDNMCVRIDSVVQSGGRLELVGGPSGWGDGRWLLPVKDVVALIEEPTQQWDFFVEEPVGDRVSVVTRTSGGTTYLTTVPDGVPNAQNNLANLPQPPGGGEQKPPQNAAWLPGPRMPRMDQFGRFKNTPGPSGAYYALPTTAVSFRLVAPWPGDLRFTVRRLMDGQPNLEVPLPARRPDPPWVDHTPLEPGFVKRDLSLWWAQVALPAPALGVWVQAETFEIEVRHESFNPYCPAPRLSDPLRILLGPRRVGHNTVTVGSGGGGAGPTTGVITVPFVGVGEGRPGHPTSFTADTRQVAGVPAGAVITSTVNASQTAPQAAGAVRARQPLGGLRYSLTDVTGAARGMSGSADAQLGAGAATSMFNGLQVRGTWTADYVGGSVAFLYEGAGASTPRLNPVIALRVSWAVA</sequence>
<accession>A0A4P7GKU8</accession>
<gene>
    <name evidence="2" type="ORF">EXE57_10850</name>
</gene>
<keyword evidence="3" id="KW-1185">Reference proteome</keyword>
<name>A0A4P7GKU8_9ACTN</name>
<protein>
    <submittedName>
        <fullName evidence="2">Uncharacterized protein</fullName>
    </submittedName>
</protein>
<dbReference type="Proteomes" id="UP000294894">
    <property type="component" value="Chromosome"/>
</dbReference>